<comment type="caution">
    <text evidence="2">The sequence shown here is derived from an EMBL/GenBank/DDBJ whole genome shotgun (WGS) entry which is preliminary data.</text>
</comment>
<evidence type="ECO:0000313" key="3">
    <source>
        <dbReference type="Proteomes" id="UP000695562"/>
    </source>
</evidence>
<accession>A0A8J4UT08</accession>
<proteinExistence type="predicted"/>
<gene>
    <name evidence="2" type="ORF">CYY_004425</name>
</gene>
<dbReference type="Proteomes" id="UP000695562">
    <property type="component" value="Unassembled WGS sequence"/>
</dbReference>
<dbReference type="AlphaFoldDB" id="A0A8J4UT08"/>
<feature type="compositionally biased region" description="Low complexity" evidence="1">
    <location>
        <begin position="167"/>
        <end position="184"/>
    </location>
</feature>
<sequence>MTIQKLSVRVKRERANYVDRCYGNNFYKGIFAPNQDVEDYNFTVIKKNDSNVNTIEPKSFWLVFNDPFLNRSIWKNVHREFVPFQKYENIHSMKWIFRNGSMQLLIDKVKRDEYLSDLLFISNHLDQFKLINDLKFYSIFNQKYKRYLLSPQMELINQFLDSILNNNSSSNNNNNNNSNNNNNNKSIDHKTNNNITSSIFSNIYNWFWSDDNSLDLNEMSKDQLLEHYKGLKPGIENFIKALESKHFELGKYVLDEWLVNQKMKLDWNFLDYPILIGNKEILEYFCNISKDNMYGIINLGLDNIYHRDDFEECMKLLEDSGNISKGERRRHYLPHYMHTFKTKRNLIYFLNNGYQCNEKIFRFISSGTMEQLCCVPMILRANDSLDLRYLYSSPKIFLRQHILFQQFNLSLDELTDQFPLVAEKYKEYLIHYDLVYNANYMRLLDSTNLPLPNSTVGFESIGQHGNMQNIKDLIETFYSSLLVKDINSQETQTDNHHNSQLLIMGAASRNHLHVLQMIFNDYPLLRENFLTDQDLSNNLLKRAIDFENLEMLDYLLDQLKIECPPSSLLSGLCNDSSVILSYFLCKLGKNNTPYLESKDFQSFVSKKKSGSSLKIYKM</sequence>
<keyword evidence="3" id="KW-1185">Reference proteome</keyword>
<reference evidence="2" key="1">
    <citation type="submission" date="2020-01" db="EMBL/GenBank/DDBJ databases">
        <title>Development of genomics and gene disruption for Polysphondylium violaceum indicates a role for the polyketide synthase stlB in stalk morphogenesis.</title>
        <authorList>
            <person name="Narita B."/>
            <person name="Kawabe Y."/>
            <person name="Kin K."/>
            <person name="Saito T."/>
            <person name="Gibbs R."/>
            <person name="Kuspa A."/>
            <person name="Muzny D."/>
            <person name="Queller D."/>
            <person name="Richards S."/>
            <person name="Strassman J."/>
            <person name="Sucgang R."/>
            <person name="Worley K."/>
            <person name="Schaap P."/>
        </authorList>
    </citation>
    <scope>NUCLEOTIDE SEQUENCE</scope>
    <source>
        <strain evidence="2">QSvi11</strain>
    </source>
</reference>
<protein>
    <submittedName>
        <fullName evidence="2">Uncharacterized protein</fullName>
    </submittedName>
</protein>
<organism evidence="2 3">
    <name type="scientific">Polysphondylium violaceum</name>
    <dbReference type="NCBI Taxonomy" id="133409"/>
    <lineage>
        <taxon>Eukaryota</taxon>
        <taxon>Amoebozoa</taxon>
        <taxon>Evosea</taxon>
        <taxon>Eumycetozoa</taxon>
        <taxon>Dictyostelia</taxon>
        <taxon>Dictyosteliales</taxon>
        <taxon>Dictyosteliaceae</taxon>
        <taxon>Polysphondylium</taxon>
    </lineage>
</organism>
<name>A0A8J4UT08_9MYCE</name>
<dbReference type="EMBL" id="AJWJ01000156">
    <property type="protein sequence ID" value="KAF2074251.1"/>
    <property type="molecule type" value="Genomic_DNA"/>
</dbReference>
<evidence type="ECO:0000256" key="1">
    <source>
        <dbReference type="SAM" id="MobiDB-lite"/>
    </source>
</evidence>
<feature type="region of interest" description="Disordered" evidence="1">
    <location>
        <begin position="167"/>
        <end position="188"/>
    </location>
</feature>
<evidence type="ECO:0000313" key="2">
    <source>
        <dbReference type="EMBL" id="KAF2074251.1"/>
    </source>
</evidence>